<organism evidence="2 3">
    <name type="scientific">Dreissena polymorpha</name>
    <name type="common">Zebra mussel</name>
    <name type="synonym">Mytilus polymorpha</name>
    <dbReference type="NCBI Taxonomy" id="45954"/>
    <lineage>
        <taxon>Eukaryota</taxon>
        <taxon>Metazoa</taxon>
        <taxon>Spiralia</taxon>
        <taxon>Lophotrochozoa</taxon>
        <taxon>Mollusca</taxon>
        <taxon>Bivalvia</taxon>
        <taxon>Autobranchia</taxon>
        <taxon>Heteroconchia</taxon>
        <taxon>Euheterodonta</taxon>
        <taxon>Imparidentia</taxon>
        <taxon>Neoheterodontei</taxon>
        <taxon>Myida</taxon>
        <taxon>Dreissenoidea</taxon>
        <taxon>Dreissenidae</taxon>
        <taxon>Dreissena</taxon>
    </lineage>
</organism>
<feature type="region of interest" description="Disordered" evidence="1">
    <location>
        <begin position="1"/>
        <end position="23"/>
    </location>
</feature>
<gene>
    <name evidence="2" type="ORF">DPMN_163628</name>
</gene>
<protein>
    <submittedName>
        <fullName evidence="2">Uncharacterized protein</fullName>
    </submittedName>
</protein>
<reference evidence="2" key="2">
    <citation type="submission" date="2020-11" db="EMBL/GenBank/DDBJ databases">
        <authorList>
            <person name="McCartney M.A."/>
            <person name="Auch B."/>
            <person name="Kono T."/>
            <person name="Mallez S."/>
            <person name="Becker A."/>
            <person name="Gohl D.M."/>
            <person name="Silverstein K.A.T."/>
            <person name="Koren S."/>
            <person name="Bechman K.B."/>
            <person name="Herman A."/>
            <person name="Abrahante J.E."/>
            <person name="Garbe J."/>
        </authorList>
    </citation>
    <scope>NUCLEOTIDE SEQUENCE</scope>
    <source>
        <strain evidence="2">Duluth1</strain>
        <tissue evidence="2">Whole animal</tissue>
    </source>
</reference>
<dbReference type="EMBL" id="JAIWYP010000008">
    <property type="protein sequence ID" value="KAH3785537.1"/>
    <property type="molecule type" value="Genomic_DNA"/>
</dbReference>
<proteinExistence type="predicted"/>
<dbReference type="AlphaFoldDB" id="A0A9D4EX50"/>
<dbReference type="Proteomes" id="UP000828390">
    <property type="component" value="Unassembled WGS sequence"/>
</dbReference>
<keyword evidence="3" id="KW-1185">Reference proteome</keyword>
<evidence type="ECO:0000313" key="2">
    <source>
        <dbReference type="EMBL" id="KAH3785537.1"/>
    </source>
</evidence>
<sequence length="72" mass="8354">MSKASHYMSNPRMRRNEPSATPSLIREHRVSQLSFHHWKFPLAVHLLTVTAMPGLNLTNSHHQLHEHLFSTC</sequence>
<reference evidence="2" key="1">
    <citation type="journal article" date="2019" name="bioRxiv">
        <title>The Genome of the Zebra Mussel, Dreissena polymorpha: A Resource for Invasive Species Research.</title>
        <authorList>
            <person name="McCartney M.A."/>
            <person name="Auch B."/>
            <person name="Kono T."/>
            <person name="Mallez S."/>
            <person name="Zhang Y."/>
            <person name="Obille A."/>
            <person name="Becker A."/>
            <person name="Abrahante J.E."/>
            <person name="Garbe J."/>
            <person name="Badalamenti J.P."/>
            <person name="Herman A."/>
            <person name="Mangelson H."/>
            <person name="Liachko I."/>
            <person name="Sullivan S."/>
            <person name="Sone E.D."/>
            <person name="Koren S."/>
            <person name="Silverstein K.A.T."/>
            <person name="Beckman K.B."/>
            <person name="Gohl D.M."/>
        </authorList>
    </citation>
    <scope>NUCLEOTIDE SEQUENCE</scope>
    <source>
        <strain evidence="2">Duluth1</strain>
        <tissue evidence="2">Whole animal</tissue>
    </source>
</reference>
<comment type="caution">
    <text evidence="2">The sequence shown here is derived from an EMBL/GenBank/DDBJ whole genome shotgun (WGS) entry which is preliminary data.</text>
</comment>
<evidence type="ECO:0000313" key="3">
    <source>
        <dbReference type="Proteomes" id="UP000828390"/>
    </source>
</evidence>
<name>A0A9D4EX50_DREPO</name>
<accession>A0A9D4EX50</accession>
<evidence type="ECO:0000256" key="1">
    <source>
        <dbReference type="SAM" id="MobiDB-lite"/>
    </source>
</evidence>